<protein>
    <recommendedName>
        <fullName evidence="7">Peptidase A1 domain-containing protein</fullName>
    </recommendedName>
</protein>
<dbReference type="InterPro" id="IPR032799">
    <property type="entry name" value="TAXi_C"/>
</dbReference>
<dbReference type="InterPro" id="IPR033121">
    <property type="entry name" value="PEPTIDASE_A1"/>
</dbReference>
<evidence type="ECO:0000256" key="4">
    <source>
        <dbReference type="ARBA" id="ARBA00022801"/>
    </source>
</evidence>
<dbReference type="PANTHER" id="PTHR47967">
    <property type="entry name" value="OS07G0603500 PROTEIN-RELATED"/>
    <property type="match status" value="1"/>
</dbReference>
<feature type="chain" id="PRO_5043516885" description="Peptidase A1 domain-containing protein" evidence="6">
    <location>
        <begin position="28"/>
        <end position="455"/>
    </location>
</feature>
<dbReference type="Proteomes" id="UP001497516">
    <property type="component" value="Chromosome 10"/>
</dbReference>
<keyword evidence="3" id="KW-0064">Aspartyl protease</keyword>
<dbReference type="InterPro" id="IPR001969">
    <property type="entry name" value="Aspartic_peptidase_AS"/>
</dbReference>
<dbReference type="GO" id="GO:0005576">
    <property type="term" value="C:extracellular region"/>
    <property type="evidence" value="ECO:0007669"/>
    <property type="project" value="TreeGrafter"/>
</dbReference>
<dbReference type="InterPro" id="IPR021109">
    <property type="entry name" value="Peptidase_aspartic_dom_sf"/>
</dbReference>
<accession>A0AAV2CRR8</accession>
<dbReference type="PROSITE" id="PS00141">
    <property type="entry name" value="ASP_PROTEASE"/>
    <property type="match status" value="1"/>
</dbReference>
<comment type="similarity">
    <text evidence="1">Belongs to the peptidase A1 family.</text>
</comment>
<sequence>MAARTSIPLFPFSFVFFFSISPLTSHCFKITTQLIHRDFHLSPLYNASLTAADRAGRIVESSLARRAYLSAVDDDEPEDSIVGGIEARLVWGTKYNIFYVRFSIGQPPVKQLALLDTGSDLLWLKCPPCSPCPVDSGATFFYSFESKTYSPRPCTTACKKCTESWWPKSPKHCMYTIDYLGGQTSEGVYATDQLVFGTTDGRCTVVPKVLFGCCSKLTGANVLDAQVNGVLGLAGGSYSSLPRGEESIVTRLGSKFSYCVGSLSDVSYPHNRLSFGDAVDLVGDWTPLYLDYGNYYVQMFGISLGGKMLDIKPYVFRKMSIRKKIAMDSGTELFHLYTEAFDVVKAEVQKLASSVLTEVPPVSPLELCYKGTVDKDATGFPALGLHFVGGDQAELVADKFGMFVQMDVDIFCLAALRSESLSIVGIMVQQGYNVGFDLRAMKVYLQNIDCELLQG</sequence>
<organism evidence="8 9">
    <name type="scientific">Linum trigynum</name>
    <dbReference type="NCBI Taxonomy" id="586398"/>
    <lineage>
        <taxon>Eukaryota</taxon>
        <taxon>Viridiplantae</taxon>
        <taxon>Streptophyta</taxon>
        <taxon>Embryophyta</taxon>
        <taxon>Tracheophyta</taxon>
        <taxon>Spermatophyta</taxon>
        <taxon>Magnoliopsida</taxon>
        <taxon>eudicotyledons</taxon>
        <taxon>Gunneridae</taxon>
        <taxon>Pentapetalae</taxon>
        <taxon>rosids</taxon>
        <taxon>fabids</taxon>
        <taxon>Malpighiales</taxon>
        <taxon>Linaceae</taxon>
        <taxon>Linum</taxon>
    </lineage>
</organism>
<dbReference type="SUPFAM" id="SSF50630">
    <property type="entry name" value="Acid proteases"/>
    <property type="match status" value="1"/>
</dbReference>
<reference evidence="8 9" key="1">
    <citation type="submission" date="2024-04" db="EMBL/GenBank/DDBJ databases">
        <authorList>
            <person name="Fracassetti M."/>
        </authorList>
    </citation>
    <scope>NUCLEOTIDE SEQUENCE [LARGE SCALE GENOMIC DNA]</scope>
</reference>
<keyword evidence="5" id="KW-0325">Glycoprotein</keyword>
<dbReference type="Pfam" id="PF14543">
    <property type="entry name" value="TAXi_N"/>
    <property type="match status" value="1"/>
</dbReference>
<dbReference type="PANTHER" id="PTHR47967:SF14">
    <property type="entry name" value="EUKARYOTIC ASPARTYL PROTEASE FAMILY PROTEIN"/>
    <property type="match status" value="1"/>
</dbReference>
<dbReference type="InterPro" id="IPR051708">
    <property type="entry name" value="Plant_Aspart_Prot_A1"/>
</dbReference>
<dbReference type="Pfam" id="PF14541">
    <property type="entry name" value="TAXi_C"/>
    <property type="match status" value="1"/>
</dbReference>
<feature type="domain" description="Peptidase A1" evidence="7">
    <location>
        <begin position="98"/>
        <end position="446"/>
    </location>
</feature>
<keyword evidence="9" id="KW-1185">Reference proteome</keyword>
<dbReference type="InterPro" id="IPR034161">
    <property type="entry name" value="Pepsin-like_plant"/>
</dbReference>
<evidence type="ECO:0000256" key="6">
    <source>
        <dbReference type="SAM" id="SignalP"/>
    </source>
</evidence>
<keyword evidence="6" id="KW-0732">Signal</keyword>
<keyword evidence="2" id="KW-0645">Protease</keyword>
<dbReference type="GO" id="GO:0006508">
    <property type="term" value="P:proteolysis"/>
    <property type="evidence" value="ECO:0007669"/>
    <property type="project" value="UniProtKB-KW"/>
</dbReference>
<evidence type="ECO:0000313" key="9">
    <source>
        <dbReference type="Proteomes" id="UP001497516"/>
    </source>
</evidence>
<evidence type="ECO:0000313" key="8">
    <source>
        <dbReference type="EMBL" id="CAL1358746.1"/>
    </source>
</evidence>
<proteinExistence type="inferred from homology"/>
<dbReference type="CDD" id="cd05476">
    <property type="entry name" value="pepsin_A_like_plant"/>
    <property type="match status" value="1"/>
</dbReference>
<evidence type="ECO:0000256" key="1">
    <source>
        <dbReference type="ARBA" id="ARBA00007447"/>
    </source>
</evidence>
<evidence type="ECO:0000256" key="2">
    <source>
        <dbReference type="ARBA" id="ARBA00022670"/>
    </source>
</evidence>
<dbReference type="Gene3D" id="2.40.70.10">
    <property type="entry name" value="Acid Proteases"/>
    <property type="match status" value="2"/>
</dbReference>
<dbReference type="InterPro" id="IPR032861">
    <property type="entry name" value="TAXi_N"/>
</dbReference>
<dbReference type="EMBL" id="OZ034814">
    <property type="protein sequence ID" value="CAL1358746.1"/>
    <property type="molecule type" value="Genomic_DNA"/>
</dbReference>
<evidence type="ECO:0000256" key="3">
    <source>
        <dbReference type="ARBA" id="ARBA00022750"/>
    </source>
</evidence>
<keyword evidence="4" id="KW-0378">Hydrolase</keyword>
<name>A0AAV2CRR8_9ROSI</name>
<dbReference type="GO" id="GO:0004190">
    <property type="term" value="F:aspartic-type endopeptidase activity"/>
    <property type="evidence" value="ECO:0007669"/>
    <property type="project" value="UniProtKB-KW"/>
</dbReference>
<dbReference type="PROSITE" id="PS51767">
    <property type="entry name" value="PEPTIDASE_A1"/>
    <property type="match status" value="1"/>
</dbReference>
<gene>
    <name evidence="8" type="ORF">LTRI10_LOCUS6275</name>
</gene>
<evidence type="ECO:0000259" key="7">
    <source>
        <dbReference type="PROSITE" id="PS51767"/>
    </source>
</evidence>
<evidence type="ECO:0000256" key="5">
    <source>
        <dbReference type="ARBA" id="ARBA00023180"/>
    </source>
</evidence>
<feature type="signal peptide" evidence="6">
    <location>
        <begin position="1"/>
        <end position="27"/>
    </location>
</feature>
<dbReference type="AlphaFoldDB" id="A0AAV2CRR8"/>
<dbReference type="FunFam" id="2.40.70.10:FF:000033">
    <property type="entry name" value="Aspartyl protease family protein"/>
    <property type="match status" value="1"/>
</dbReference>